<proteinExistence type="predicted"/>
<dbReference type="Proteomes" id="UP001082899">
    <property type="component" value="Unassembled WGS sequence"/>
</dbReference>
<evidence type="ECO:0000313" key="1">
    <source>
        <dbReference type="EMBL" id="MCY0386104.1"/>
    </source>
</evidence>
<keyword evidence="2" id="KW-1185">Reference proteome</keyword>
<reference evidence="1" key="1">
    <citation type="submission" date="2022-11" db="EMBL/GenBank/DDBJ databases">
        <title>Robbsia betulipollinis sp. nov., isolated from pollen of birch (Betula pendula).</title>
        <authorList>
            <person name="Shi H."/>
            <person name="Ambika Manirajan B."/>
            <person name="Ratering S."/>
            <person name="Geissler-Plaum R."/>
            <person name="Schnell S."/>
        </authorList>
    </citation>
    <scope>NUCLEOTIDE SEQUENCE</scope>
    <source>
        <strain evidence="1">Bb-Pol-6</strain>
    </source>
</reference>
<gene>
    <name evidence="1" type="ORF">OVY01_02350</name>
</gene>
<dbReference type="RefSeq" id="WP_267845355.1">
    <property type="nucleotide sequence ID" value="NZ_JAPMXC010000001.1"/>
</dbReference>
<accession>A0ABT3ZHV2</accession>
<name>A0ABT3ZHV2_9BURK</name>
<organism evidence="1 2">
    <name type="scientific">Robbsia betulipollinis</name>
    <dbReference type="NCBI Taxonomy" id="2981849"/>
    <lineage>
        <taxon>Bacteria</taxon>
        <taxon>Pseudomonadati</taxon>
        <taxon>Pseudomonadota</taxon>
        <taxon>Betaproteobacteria</taxon>
        <taxon>Burkholderiales</taxon>
        <taxon>Burkholderiaceae</taxon>
        <taxon>Robbsia</taxon>
    </lineage>
</organism>
<dbReference type="EMBL" id="JAPMXC010000001">
    <property type="protein sequence ID" value="MCY0386104.1"/>
    <property type="molecule type" value="Genomic_DNA"/>
</dbReference>
<comment type="caution">
    <text evidence="1">The sequence shown here is derived from an EMBL/GenBank/DDBJ whole genome shotgun (WGS) entry which is preliminary data.</text>
</comment>
<sequence>MTTVTDCGVSLSGVADFRTPGGEAAWNAASSVGVATTLTAGNAAETGGGVAAASLPGIATAAWANEAAGKIVTAAAVANRQDRENRTIDENDYYSHIIPYK</sequence>
<evidence type="ECO:0000313" key="2">
    <source>
        <dbReference type="Proteomes" id="UP001082899"/>
    </source>
</evidence>
<protein>
    <submittedName>
        <fullName evidence="1">Uncharacterized protein</fullName>
    </submittedName>
</protein>